<evidence type="ECO:0000256" key="1">
    <source>
        <dbReference type="SAM" id="Phobius"/>
    </source>
</evidence>
<keyword evidence="2" id="KW-1185">Reference proteome</keyword>
<evidence type="ECO:0000313" key="3">
    <source>
        <dbReference type="WBParaSite" id="SVE_0076000.1"/>
    </source>
</evidence>
<keyword evidence="1" id="KW-1133">Transmembrane helix</keyword>
<accession>A0A0K0EW61</accession>
<proteinExistence type="predicted"/>
<organism evidence="2 3">
    <name type="scientific">Strongyloides venezuelensis</name>
    <name type="common">Threadworm</name>
    <dbReference type="NCBI Taxonomy" id="75913"/>
    <lineage>
        <taxon>Eukaryota</taxon>
        <taxon>Metazoa</taxon>
        <taxon>Ecdysozoa</taxon>
        <taxon>Nematoda</taxon>
        <taxon>Chromadorea</taxon>
        <taxon>Rhabditida</taxon>
        <taxon>Tylenchina</taxon>
        <taxon>Panagrolaimomorpha</taxon>
        <taxon>Strongyloidoidea</taxon>
        <taxon>Strongyloididae</taxon>
        <taxon>Strongyloides</taxon>
    </lineage>
</organism>
<keyword evidence="1" id="KW-0812">Transmembrane</keyword>
<dbReference type="AlphaFoldDB" id="A0A0K0EW61"/>
<reference evidence="2" key="1">
    <citation type="submission" date="2014-07" db="EMBL/GenBank/DDBJ databases">
        <authorList>
            <person name="Martin A.A"/>
            <person name="De Silva N."/>
        </authorList>
    </citation>
    <scope>NUCLEOTIDE SEQUENCE</scope>
</reference>
<keyword evidence="1" id="KW-0472">Membrane</keyword>
<protein>
    <submittedName>
        <fullName evidence="3">EGF-like domain-containing protein</fullName>
    </submittedName>
</protein>
<name>A0A0K0EW61_STRVS</name>
<evidence type="ECO:0000313" key="2">
    <source>
        <dbReference type="Proteomes" id="UP000035680"/>
    </source>
</evidence>
<reference evidence="3" key="2">
    <citation type="submission" date="2015-08" db="UniProtKB">
        <authorList>
            <consortium name="WormBaseParasite"/>
        </authorList>
    </citation>
    <scope>IDENTIFICATION</scope>
</reference>
<dbReference type="WBParaSite" id="SVE_0076000.1">
    <property type="protein sequence ID" value="SVE_0076000.1"/>
    <property type="gene ID" value="SVE_0076000"/>
</dbReference>
<dbReference type="Proteomes" id="UP000035680">
    <property type="component" value="Unassembled WGS sequence"/>
</dbReference>
<sequence>MYSYFGFFKGRISAEVSLVPQSDIIDYQLKYSRGTGSIIYFSKLMEDEKKKFYNTPNFISTSIKRKDTLAYKLSLNDDFLKAKEYNSELIFSLKSTIMDVNKFLYNFDHNEKKKKTKKIGADTFYCNLNFCNIGFLSDCNKIKILVRDFSYTEDCRNTNYFYIGFTESEKYRNFILKLIPKNNYKKYVFSVVFCPNKDWVEKENKIEYSLDDSNLVDTRKLDDYNSYLILKLAHCHNNNENFVKCGRLDQRYMPSIDVGYDCSDYNKKEANKIHNKDEKKTDIIVISNDTLMCNGHNILKSSSRIISILSPENIYNEAGTLNVGAIDKITNLYPEQELQLIDVNDIIKTYPKAGTYLGFVVNFEPKCRVPYLNVKLSLKINDSIQKFQNKVGNTFREIDTYVVDRREMNNAHVGCHLVFSEKKHPAFNDFYENCCQPSLLMLDRKTGKYIEITNIQSLQPNNKYKCALKVKNTNFKSGGKKYIHETDFTIHLIDLSLNDTSSSESNFTVWVIFGVFIIVIILLIIGLIILKKIKKKKSNNNSNSSSSTSQSTTTNTTVISKIFNTPIIKKNINKTCTNMGKTSVTKNLNTNNKVVNFGQKVIAENLNVNVINHTKNIVTKNSNINLVNQAKNAPKNVVAKNSNINLVNQAKNAPKNVVAKNSNINLLNQAKNAPKKIVGKNTNPKKTSNISQIILKIKIFG</sequence>
<feature type="transmembrane region" description="Helical" evidence="1">
    <location>
        <begin position="507"/>
        <end position="530"/>
    </location>
</feature>